<keyword evidence="2" id="KW-1185">Reference proteome</keyword>
<dbReference type="Proteomes" id="UP000291151">
    <property type="component" value="Chromosome"/>
</dbReference>
<dbReference type="KEGG" id="uth:DKZ56_13140"/>
<dbReference type="RefSeq" id="WP_208650392.1">
    <property type="nucleotide sequence ID" value="NZ_CP036528.1"/>
</dbReference>
<evidence type="ECO:0000313" key="2">
    <source>
        <dbReference type="Proteomes" id="UP000291151"/>
    </source>
</evidence>
<accession>A0A4P6UTN5</accession>
<dbReference type="AlphaFoldDB" id="A0A4P6UTN5"/>
<sequence>MENLTQHQAENVLSKVNDLLNYLVKENILYEFDPSLTSRLVGCQERLKILISKKTNEQPTKHIPRLERYIKSELEAILSDLKGC</sequence>
<dbReference type="EMBL" id="CP036528">
    <property type="protein sequence ID" value="QBK26709.1"/>
    <property type="molecule type" value="Genomic_DNA"/>
</dbReference>
<gene>
    <name evidence="1" type="ORF">DKZ56_13140</name>
</gene>
<protein>
    <submittedName>
        <fullName evidence="1">Uncharacterized protein</fullName>
    </submittedName>
</protein>
<evidence type="ECO:0000313" key="1">
    <source>
        <dbReference type="EMBL" id="QBK26709.1"/>
    </source>
</evidence>
<reference evidence="1 2" key="1">
    <citation type="submission" date="2019-02" db="EMBL/GenBank/DDBJ databases">
        <title>Ureibacillus thermophilus.</title>
        <authorList>
            <person name="Sunny J.S."/>
            <person name="Natarajan A."/>
            <person name="Saleena L.M."/>
        </authorList>
    </citation>
    <scope>NUCLEOTIDE SEQUENCE [LARGE SCALE GENOMIC DNA]</scope>
    <source>
        <strain evidence="1 2">LM102</strain>
    </source>
</reference>
<name>A0A4P6UTN5_9BACL</name>
<proteinExistence type="predicted"/>
<organism evidence="1 2">
    <name type="scientific">Ureibacillus thermophilus</name>
    <dbReference type="NCBI Taxonomy" id="367743"/>
    <lineage>
        <taxon>Bacteria</taxon>
        <taxon>Bacillati</taxon>
        <taxon>Bacillota</taxon>
        <taxon>Bacilli</taxon>
        <taxon>Bacillales</taxon>
        <taxon>Caryophanaceae</taxon>
        <taxon>Ureibacillus</taxon>
    </lineage>
</organism>